<feature type="region of interest" description="Disordered" evidence="1">
    <location>
        <begin position="1857"/>
        <end position="1879"/>
    </location>
</feature>
<organism evidence="3 4">
    <name type="scientific">Fusarium mundagurra</name>
    <dbReference type="NCBI Taxonomy" id="1567541"/>
    <lineage>
        <taxon>Eukaryota</taxon>
        <taxon>Fungi</taxon>
        <taxon>Dikarya</taxon>
        <taxon>Ascomycota</taxon>
        <taxon>Pezizomycotina</taxon>
        <taxon>Sordariomycetes</taxon>
        <taxon>Hypocreomycetidae</taxon>
        <taxon>Hypocreales</taxon>
        <taxon>Nectriaceae</taxon>
        <taxon>Fusarium</taxon>
        <taxon>Fusarium fujikuroi species complex</taxon>
    </lineage>
</organism>
<dbReference type="PANTHER" id="PTHR10098">
    <property type="entry name" value="RAPSYN-RELATED"/>
    <property type="match status" value="1"/>
</dbReference>
<evidence type="ECO:0000313" key="3">
    <source>
        <dbReference type="EMBL" id="KAF5707967.1"/>
    </source>
</evidence>
<dbReference type="Proteomes" id="UP000544331">
    <property type="component" value="Unassembled WGS sequence"/>
</dbReference>
<dbReference type="OrthoDB" id="9991317at2759"/>
<protein>
    <submittedName>
        <fullName evidence="3">TPR domain-containing protein</fullName>
    </submittedName>
</protein>
<gene>
    <name evidence="3" type="ORF">FMUND_10832</name>
</gene>
<evidence type="ECO:0000313" key="4">
    <source>
        <dbReference type="Proteomes" id="UP000544331"/>
    </source>
</evidence>
<dbReference type="EMBL" id="JAAOAN010000405">
    <property type="protein sequence ID" value="KAF5707967.1"/>
    <property type="molecule type" value="Genomic_DNA"/>
</dbReference>
<keyword evidence="4" id="KW-1185">Reference proteome</keyword>
<dbReference type="Pfam" id="PF12770">
    <property type="entry name" value="CHAT"/>
    <property type="match status" value="1"/>
</dbReference>
<dbReference type="SUPFAM" id="SSF48452">
    <property type="entry name" value="TPR-like"/>
    <property type="match status" value="1"/>
</dbReference>
<feature type="domain" description="CHAT" evidence="2">
    <location>
        <begin position="1564"/>
        <end position="1894"/>
    </location>
</feature>
<accession>A0A8H6DA75</accession>
<proteinExistence type="predicted"/>
<evidence type="ECO:0000256" key="1">
    <source>
        <dbReference type="SAM" id="MobiDB-lite"/>
    </source>
</evidence>
<dbReference type="InterPro" id="IPR024983">
    <property type="entry name" value="CHAT_dom"/>
</dbReference>
<reference evidence="3 4" key="1">
    <citation type="submission" date="2020-05" db="EMBL/GenBank/DDBJ databases">
        <title>Identification and distribution of gene clusters putatively required for synthesis of sphingolipid metabolism inhibitors in phylogenetically diverse species of the filamentous fungus Fusarium.</title>
        <authorList>
            <person name="Kim H.-S."/>
            <person name="Busman M."/>
            <person name="Brown D.W."/>
            <person name="Divon H."/>
            <person name="Uhlig S."/>
            <person name="Proctor R.H."/>
        </authorList>
    </citation>
    <scope>NUCLEOTIDE SEQUENCE [LARGE SCALE GENOMIC DNA]</scope>
    <source>
        <strain evidence="3 4">NRRL 66235</strain>
    </source>
</reference>
<comment type="caution">
    <text evidence="3">The sequence shown here is derived from an EMBL/GenBank/DDBJ whole genome shotgun (WGS) entry which is preliminary data.</text>
</comment>
<evidence type="ECO:0000259" key="2">
    <source>
        <dbReference type="Pfam" id="PF12770"/>
    </source>
</evidence>
<dbReference type="InterPro" id="IPR011990">
    <property type="entry name" value="TPR-like_helical_dom_sf"/>
</dbReference>
<name>A0A8H6DA75_9HYPO</name>
<dbReference type="PANTHER" id="PTHR10098:SF108">
    <property type="entry name" value="TETRATRICOPEPTIDE REPEAT PROTEIN 28"/>
    <property type="match status" value="1"/>
</dbReference>
<dbReference type="Gene3D" id="1.25.40.10">
    <property type="entry name" value="Tetratricopeptide repeat domain"/>
    <property type="match status" value="2"/>
</dbReference>
<sequence>METQDRAQDSFFKYRPKVKFAPDDTHSQTVDWFDSVTTDEWLNQEIESRRDALASTPTHLQERRMFYELSRLILQHYLRFGTEKSLDDAIELERKALGYITTGFQHAKCLLVLGDMLCQRLRRKKAVWDMEHSIKAAKEQIYLPPVQGPPYTDDMLSFGHRDGSMEQTDLDSAFVDIDEGIDKSNAAFELIPDDFPLRSEWLDHHGSNILHRYSLSKAIEDIDKAVEICRIASDNADFGPSETLIKALLSRITATWDESDILEAIDICDELLSESLGDGDRKKTILQYRAEAFYFLYCLSGMAEHINESVKDSKRAIDSERGSLESLSVRCHRFRSGLLYTRYQLTGDLADLDNSMASAATVVKILFTPGPKSKATLFSMLASDWAYRTEATAEQAHFAEAIEWPACIKLFGTSRMDSLHELCLRHYERYEVRGMGGDLQDVVNILRQMVELVPSQTLRSSLGSRLMQLYSEFNFLQYLLVEAKTIFQRLVQESAADSADHRRYSLQLAHCLCFQHERTGDTIDLNEAVSIASGIFETAKAGDPDYALALNNFGEVIYQHCRVNKTVHSIDRTIDLLQTMRDSTMSHAPTKPLSKLVECLLWKYRITDEATHLDLAVGLARVAQRSLPKRCPNHHCILRHRLAMALHEQYFLTPTLSDLEEAIELERQNLRPGQFTRYLSHANLTSMLCELHIRTGNSEHLQEAMDLERETRNVDGRSIWCFRGDRVYIPYILDIDESYQLSNKLHEHLDAMQYTPELRSRYLSSMALMLLGTDDDDLAMGYARKSLDLVPPDNPDLPWHLCCLALCLGGNLMTSKNAPELEEMIKSAEQAVDLSPADHAGRPFYLSVLSMTLHSRFMKTGRSSDLNLAIYYGVEAYNLTLGETLPDYANRYFASDQLSFYLQHKYLREGISSDLEQSEELHQEARRCKKRLKRDDAYFNWLRSSPDGAYTVHLGTNTKGSFTLVNKGRVYALLPDKLDCHPRIFAVAKQYFRYYQESNDENYLSLALDAANSALAFIQDGHITHSARLHLVGRCYEEYYKRSIASDCNEEDQKDRLSHLDMTISKFRELISSLSTEGSLRPDVLRRLGYLYSDKLYYNYKLDDLKMALEVHQECLNLTKEDEVERAKWLRHLGCSKLISYRVFKDESDLHESISLLEQAKVQNIYDKELIPGLASAHRSKFMITRDIKDINAAIELYLTSPLPAYLRIPWLGSAYLARFELTNAPEDMESAISNSEKALELVRKELEVSDVVQVLQNLSNCFLAKHYCCGTLDDIEQAIHYAQDALDVEAPEASQVVDIAGLLGLCYTTKYKVTQCEDDLLKAIDADESDFWVFMPVANTSDSLVLAQRLMESYKTLGNWEKGLKIAEYALELIPAYTPRYLRWSEAQSLLSGISGLASFAAAFSLQAGKAEGASLALLERGRGVAADLLYDLRLDFDSRKFANLKPAYKQTVLRSIGRLENPVQVSGPGSDDLASGTMELTRRLEASKIVDEFMETFSARLKPDNTGFTGFTKNGPIVIINVSFRCDAFIIKHIVETMPLPKLSEEELERRLRDGNLGSINTLEWLWDTITEPIVEHLGYSEMPSGEWPQICWIPTGALSRFPLHAAGYHHENTGRTVIDRVMSSYSSSLNAILEGGSKDKRNSSAKAVLVAMQKTPGSSSLPHAPKEISIVRKLCNSMELCTVEPKRQTQEVLAELKDCDIFHFAGHGETDETNPLKSQLRLEDWQTQSLAVSDLLNLKLRDNPPFLAYLSACGTSQIKDKRLLDESLHLISACRLAGFRHVVGTLWEVGDEACVDVAETVYQELRDSGMDDGSVCRGLHKAVRKIRDNWVTDALIRAVKNDLGRSIGNVKDRENGCQDGLSGGRSARDIVPLDEDDNERPAPWVAYVYHGSR</sequence>